<proteinExistence type="predicted"/>
<reference evidence="2 3" key="1">
    <citation type="submission" date="2016-07" db="EMBL/GenBank/DDBJ databases">
        <title>Pervasive Adenine N6-methylation of Active Genes in Fungi.</title>
        <authorList>
            <consortium name="DOE Joint Genome Institute"/>
            <person name="Mondo S.J."/>
            <person name="Dannebaum R.O."/>
            <person name="Kuo R.C."/>
            <person name="Labutti K."/>
            <person name="Haridas S."/>
            <person name="Kuo A."/>
            <person name="Salamov A."/>
            <person name="Ahrendt S.R."/>
            <person name="Lipzen A."/>
            <person name="Sullivan W."/>
            <person name="Andreopoulos W.B."/>
            <person name="Clum A."/>
            <person name="Lindquist E."/>
            <person name="Daum C."/>
            <person name="Ramamoorthy G.K."/>
            <person name="Gryganskyi A."/>
            <person name="Culley D."/>
            <person name="Magnuson J.K."/>
            <person name="James T.Y."/>
            <person name="O'Malley M.A."/>
            <person name="Stajich J.E."/>
            <person name="Spatafora J.W."/>
            <person name="Visel A."/>
            <person name="Grigoriev I.V."/>
        </authorList>
    </citation>
    <scope>NUCLEOTIDE SEQUENCE [LARGE SCALE GENOMIC DNA]</scope>
    <source>
        <strain evidence="2 3">NRRL 3301</strain>
    </source>
</reference>
<evidence type="ECO:0000256" key="1">
    <source>
        <dbReference type="SAM" id="MobiDB-lite"/>
    </source>
</evidence>
<accession>A0A1X2GLS4</accession>
<dbReference type="OrthoDB" id="10488763at2759"/>
<dbReference type="Proteomes" id="UP000242146">
    <property type="component" value="Unassembled WGS sequence"/>
</dbReference>
<gene>
    <name evidence="2" type="ORF">DM01DRAFT_345473</name>
</gene>
<name>A0A1X2GLS4_9FUNG</name>
<evidence type="ECO:0000313" key="2">
    <source>
        <dbReference type="EMBL" id="ORX56747.1"/>
    </source>
</evidence>
<dbReference type="EMBL" id="MCGT01000009">
    <property type="protein sequence ID" value="ORX56747.1"/>
    <property type="molecule type" value="Genomic_DNA"/>
</dbReference>
<organism evidence="2 3">
    <name type="scientific">Hesseltinella vesiculosa</name>
    <dbReference type="NCBI Taxonomy" id="101127"/>
    <lineage>
        <taxon>Eukaryota</taxon>
        <taxon>Fungi</taxon>
        <taxon>Fungi incertae sedis</taxon>
        <taxon>Mucoromycota</taxon>
        <taxon>Mucoromycotina</taxon>
        <taxon>Mucoromycetes</taxon>
        <taxon>Mucorales</taxon>
        <taxon>Cunninghamellaceae</taxon>
        <taxon>Hesseltinella</taxon>
    </lineage>
</organism>
<protein>
    <submittedName>
        <fullName evidence="2">Uncharacterized protein</fullName>
    </submittedName>
</protein>
<comment type="caution">
    <text evidence="2">The sequence shown here is derived from an EMBL/GenBank/DDBJ whole genome shotgun (WGS) entry which is preliminary data.</text>
</comment>
<keyword evidence="3" id="KW-1185">Reference proteome</keyword>
<feature type="compositionally biased region" description="Low complexity" evidence="1">
    <location>
        <begin position="153"/>
        <end position="162"/>
    </location>
</feature>
<evidence type="ECO:0000313" key="3">
    <source>
        <dbReference type="Proteomes" id="UP000242146"/>
    </source>
</evidence>
<sequence length="212" mass="24215">MTNLMAPPPSPQDPCPLDDLFAQHLSTKLHQIPMETANDNEPWSRLLNLDTSMPPIQSPINVPRSLPLSSTSTYHHKQHAGVDPHQLDLLLRNVSNHKHKHYNAHVGHRRRSWQLHTVSGKPALRKKHIKPSRIPVFSRRLKNQIPPIDHTQPSSSSTSPTSYHQLALQQKSRAISTVVEKWKRLKQQQQQTNASQQELDMIVKDLRDMGLS</sequence>
<dbReference type="AlphaFoldDB" id="A0A1X2GLS4"/>
<feature type="region of interest" description="Disordered" evidence="1">
    <location>
        <begin position="138"/>
        <end position="169"/>
    </location>
</feature>